<dbReference type="EMBL" id="AGUE01000004">
    <property type="protein sequence ID" value="EHL03770.1"/>
    <property type="molecule type" value="Genomic_DNA"/>
</dbReference>
<protein>
    <submittedName>
        <fullName evidence="10">Putative U4/U6.U5 tri-snRNP-associated protein 3-like protein</fullName>
    </submittedName>
</protein>
<dbReference type="OrthoDB" id="21368at2759"/>
<keyword evidence="5" id="KW-0507">mRNA processing</keyword>
<keyword evidence="6" id="KW-0508">mRNA splicing</keyword>
<name>H0ECI4_GLAL7</name>
<dbReference type="PANTHER" id="PTHR31077">
    <property type="entry name" value="U4/U6.U5 SMALL NUCLEAR RIBONUCLEOPROTEIN 27 KDA PROTEIN"/>
    <property type="match status" value="1"/>
</dbReference>
<comment type="function">
    <text evidence="1">May play a role in mRNA splicing.</text>
</comment>
<keyword evidence="7" id="KW-0539">Nucleus</keyword>
<organism evidence="10 11">
    <name type="scientific">Glarea lozoyensis (strain ATCC 74030 / MF5533)</name>
    <dbReference type="NCBI Taxonomy" id="1104152"/>
    <lineage>
        <taxon>Eukaryota</taxon>
        <taxon>Fungi</taxon>
        <taxon>Dikarya</taxon>
        <taxon>Ascomycota</taxon>
        <taxon>Pezizomycotina</taxon>
        <taxon>Leotiomycetes</taxon>
        <taxon>Helotiales</taxon>
        <taxon>Helotiaceae</taxon>
        <taxon>Glarea</taxon>
    </lineage>
</organism>
<comment type="similarity">
    <text evidence="3">Belongs to the SNUT3 family.</text>
</comment>
<dbReference type="Pfam" id="PF08648">
    <property type="entry name" value="SNRNP27"/>
    <property type="match status" value="1"/>
</dbReference>
<sequence length="205" mass="23166">MIAEMTEEDIEVGRPDEMIDAVEVVSVEGAEMIGNGEMRAEAVVEMTTGIAMDLEIERERNMEERRDAERELKREDREKSRSLIPDELPTKSRTATPPVSFKVGAPQAQAQDHDRMEVDLSRKSKEKPVEIPVADEEDDDEIVIEDDGMADMQAMMGFGGFSTTQNKKILGNNIGAVRKEKKTEYRQYMNRVGGFNRPLSPTRDE</sequence>
<evidence type="ECO:0000259" key="9">
    <source>
        <dbReference type="Pfam" id="PF08648"/>
    </source>
</evidence>
<evidence type="ECO:0000256" key="3">
    <source>
        <dbReference type="ARBA" id="ARBA00008218"/>
    </source>
</evidence>
<feature type="domain" description="U4/U6.U5 small nuclear ribonucleoprotein 27kDa protein" evidence="9">
    <location>
        <begin position="149"/>
        <end position="202"/>
    </location>
</feature>
<dbReference type="HOGENOM" id="CLU_1428433_0_0_1"/>
<evidence type="ECO:0000256" key="6">
    <source>
        <dbReference type="ARBA" id="ARBA00023187"/>
    </source>
</evidence>
<feature type="region of interest" description="Disordered" evidence="8">
    <location>
        <begin position="57"/>
        <end position="139"/>
    </location>
</feature>
<evidence type="ECO:0000256" key="7">
    <source>
        <dbReference type="ARBA" id="ARBA00023242"/>
    </source>
</evidence>
<comment type="subcellular location">
    <subcellularLocation>
        <location evidence="2">Nucleus</location>
    </subcellularLocation>
</comment>
<dbReference type="InterPro" id="IPR013957">
    <property type="entry name" value="SNRNP27"/>
</dbReference>
<dbReference type="GO" id="GO:0071011">
    <property type="term" value="C:precatalytic spliceosome"/>
    <property type="evidence" value="ECO:0007669"/>
    <property type="project" value="TreeGrafter"/>
</dbReference>
<accession>H0ECI4</accession>
<evidence type="ECO:0000313" key="10">
    <source>
        <dbReference type="EMBL" id="EHL03770.1"/>
    </source>
</evidence>
<evidence type="ECO:0000256" key="2">
    <source>
        <dbReference type="ARBA" id="ARBA00004123"/>
    </source>
</evidence>
<gene>
    <name evidence="10" type="ORF">M7I_0122</name>
</gene>
<evidence type="ECO:0000256" key="4">
    <source>
        <dbReference type="ARBA" id="ARBA00011825"/>
    </source>
</evidence>
<feature type="compositionally biased region" description="Basic and acidic residues" evidence="8">
    <location>
        <begin position="57"/>
        <end position="81"/>
    </location>
</feature>
<dbReference type="GO" id="GO:0006397">
    <property type="term" value="P:mRNA processing"/>
    <property type="evidence" value="ECO:0007669"/>
    <property type="project" value="UniProtKB-KW"/>
</dbReference>
<comment type="subunit">
    <text evidence="4">Part of a tri-snRNP complex.</text>
</comment>
<evidence type="ECO:0000256" key="8">
    <source>
        <dbReference type="SAM" id="MobiDB-lite"/>
    </source>
</evidence>
<comment type="caution">
    <text evidence="10">The sequence shown here is derived from an EMBL/GenBank/DDBJ whole genome shotgun (WGS) entry which is preliminary data.</text>
</comment>
<keyword evidence="11" id="KW-1185">Reference proteome</keyword>
<reference evidence="10 11" key="1">
    <citation type="journal article" date="2012" name="Eukaryot. Cell">
        <title>Genome sequence of the fungus Glarea lozoyensis: the first genome sequence of a species from the Helotiaceae family.</title>
        <authorList>
            <person name="Youssar L."/>
            <person name="Gruening B.A."/>
            <person name="Erxleben A."/>
            <person name="Guenther S."/>
            <person name="Huettel W."/>
        </authorList>
    </citation>
    <scope>NUCLEOTIDE SEQUENCE [LARGE SCALE GENOMIC DNA]</scope>
    <source>
        <strain evidence="11">ATCC 74030 / MF5533</strain>
    </source>
</reference>
<evidence type="ECO:0000313" key="11">
    <source>
        <dbReference type="Proteomes" id="UP000005446"/>
    </source>
</evidence>
<proteinExistence type="inferred from homology"/>
<dbReference type="GO" id="GO:0008380">
    <property type="term" value="P:RNA splicing"/>
    <property type="evidence" value="ECO:0007669"/>
    <property type="project" value="UniProtKB-KW"/>
</dbReference>
<evidence type="ECO:0000256" key="5">
    <source>
        <dbReference type="ARBA" id="ARBA00022664"/>
    </source>
</evidence>
<dbReference type="InParanoid" id="H0ECI4"/>
<dbReference type="PANTHER" id="PTHR31077:SF1">
    <property type="entry name" value="U4_U6.U5 SMALL NUCLEAR RIBONUCLEOPROTEIN 27 KDA PROTEIN"/>
    <property type="match status" value="1"/>
</dbReference>
<dbReference type="AlphaFoldDB" id="H0ECI4"/>
<dbReference type="Proteomes" id="UP000005446">
    <property type="component" value="Unassembled WGS sequence"/>
</dbReference>
<evidence type="ECO:0000256" key="1">
    <source>
        <dbReference type="ARBA" id="ARBA00003632"/>
    </source>
</evidence>
<feature type="compositionally biased region" description="Basic and acidic residues" evidence="8">
    <location>
        <begin position="111"/>
        <end position="129"/>
    </location>
</feature>